<dbReference type="Proteomes" id="UP000006683">
    <property type="component" value="Chromosome"/>
</dbReference>
<dbReference type="PANTHER" id="PTHR30469:SF12">
    <property type="entry name" value="MULTIDRUG RESISTANCE PROTEIN MDTA"/>
    <property type="match status" value="1"/>
</dbReference>
<dbReference type="InterPro" id="IPR058625">
    <property type="entry name" value="MdtA-like_BSH"/>
</dbReference>
<evidence type="ECO:0000313" key="4">
    <source>
        <dbReference type="EMBL" id="ADN77266.1"/>
    </source>
</evidence>
<feature type="domain" description="Multidrug resistance protein MdtA-like barrel-sandwich hybrid" evidence="3">
    <location>
        <begin position="71"/>
        <end position="206"/>
    </location>
</feature>
<comment type="similarity">
    <text evidence="1">Belongs to the membrane fusion protein (MFP) (TC 8.A.1) family.</text>
</comment>
<dbReference type="eggNOG" id="COG0845">
    <property type="taxonomic scope" value="Bacteria"/>
</dbReference>
<sequence>MPLLLRRAMPFLILVVFIIGAVALASLKKPPEKKAEAEALPIVEVMAIEKSAHQVQLRSYGVVQAKHRTQLVAEVSGRLVEIAPEFVRGEWVKKGDILARIEPADYQADLMQAEANLAQAQAQLQEEIARGKVAEREWQGVLDGIPPELGLRKPQLAKEQANVRSAQAGLARAQRNLERTVIRAPFDGLIVARNVDLGQYINISNQLGEVQGSDIAEIRLPVPPEDLEFLDNLNGAEVTLTQTLADRELSWQAKLVRSEGVVNDENRMVYLVAEVHDPYGMDDARPHPLKFGSFVNARIAGRYIDELVNLPRHAVRNERVTVIKADNTVELRPVHVVRADLEQVYIQGGLEEGERISLSAMDSVDNGRKVKILGEEVAPDASGAAQLAISGAQ</sequence>
<dbReference type="InterPro" id="IPR006143">
    <property type="entry name" value="RND_pump_MFP"/>
</dbReference>
<feature type="coiled-coil region" evidence="2">
    <location>
        <begin position="110"/>
        <end position="176"/>
    </location>
</feature>
<gene>
    <name evidence="4" type="ordered locus">Fbal_3066</name>
</gene>
<dbReference type="NCBIfam" id="TIGR01730">
    <property type="entry name" value="RND_mfp"/>
    <property type="match status" value="1"/>
</dbReference>
<dbReference type="Gene3D" id="2.40.30.170">
    <property type="match status" value="1"/>
</dbReference>
<organism evidence="4 5">
    <name type="scientific">Ferrimonas balearica (strain DSM 9799 / CCM 4581 / KCTC 23876 / PAT)</name>
    <dbReference type="NCBI Taxonomy" id="550540"/>
    <lineage>
        <taxon>Bacteria</taxon>
        <taxon>Pseudomonadati</taxon>
        <taxon>Pseudomonadota</taxon>
        <taxon>Gammaproteobacteria</taxon>
        <taxon>Alteromonadales</taxon>
        <taxon>Ferrimonadaceae</taxon>
        <taxon>Ferrimonas</taxon>
    </lineage>
</organism>
<dbReference type="Gene3D" id="2.40.420.20">
    <property type="match status" value="1"/>
</dbReference>
<dbReference type="OrthoDB" id="5730196at2"/>
<dbReference type="SUPFAM" id="SSF111369">
    <property type="entry name" value="HlyD-like secretion proteins"/>
    <property type="match status" value="1"/>
</dbReference>
<dbReference type="Gene3D" id="1.10.287.470">
    <property type="entry name" value="Helix hairpin bin"/>
    <property type="match status" value="1"/>
</dbReference>
<keyword evidence="2" id="KW-0175">Coiled coil</keyword>
<keyword evidence="5" id="KW-1185">Reference proteome</keyword>
<reference evidence="4 5" key="1">
    <citation type="journal article" date="2010" name="Stand. Genomic Sci.">
        <title>Complete genome sequence of Ferrimonas balearica type strain (PAT).</title>
        <authorList>
            <person name="Nolan M."/>
            <person name="Sikorski J."/>
            <person name="Davenport K."/>
            <person name="Lucas S."/>
            <person name="Glavina Del Rio T."/>
            <person name="Tice H."/>
            <person name="Cheng J."/>
            <person name="Goodwin L."/>
            <person name="Pitluck S."/>
            <person name="Liolios K."/>
            <person name="Ivanova N."/>
            <person name="Mavromatis K."/>
            <person name="Ovchinnikova G."/>
            <person name="Pati A."/>
            <person name="Chen A."/>
            <person name="Palaniappan K."/>
            <person name="Land M."/>
            <person name="Hauser L."/>
            <person name="Chang Y."/>
            <person name="Jeffries C."/>
            <person name="Tapia R."/>
            <person name="Brettin T."/>
            <person name="Detter J."/>
            <person name="Han C."/>
            <person name="Yasawong M."/>
            <person name="Rohde M."/>
            <person name="Tindall B."/>
            <person name="Goker M."/>
            <person name="Woyke T."/>
            <person name="Bristow J."/>
            <person name="Eisen J."/>
            <person name="Markowitz V."/>
            <person name="Hugenholtz P."/>
            <person name="Kyrpides N."/>
            <person name="Klenk H."/>
            <person name="Lapidus A."/>
        </authorList>
    </citation>
    <scope>NUCLEOTIDE SEQUENCE [LARGE SCALE GENOMIC DNA]</scope>
    <source>
        <strain evidence="5">DSM 9799 / CCM 4581 / KCTC 23876 / PAT</strain>
    </source>
</reference>
<evidence type="ECO:0000256" key="1">
    <source>
        <dbReference type="ARBA" id="ARBA00009477"/>
    </source>
</evidence>
<evidence type="ECO:0000259" key="3">
    <source>
        <dbReference type="Pfam" id="PF25917"/>
    </source>
</evidence>
<dbReference type="KEGG" id="fbl:Fbal_3066"/>
<protein>
    <submittedName>
        <fullName evidence="4">Efflux transporter, RND family, MFP subunit</fullName>
    </submittedName>
</protein>
<dbReference type="PANTHER" id="PTHR30469">
    <property type="entry name" value="MULTIDRUG RESISTANCE PROTEIN MDTA"/>
    <property type="match status" value="1"/>
</dbReference>
<proteinExistence type="inferred from homology"/>
<dbReference type="Pfam" id="PF25917">
    <property type="entry name" value="BSH_RND"/>
    <property type="match status" value="1"/>
</dbReference>
<name>E1SUF9_FERBD</name>
<dbReference type="HOGENOM" id="CLU_018816_18_2_6"/>
<evidence type="ECO:0000313" key="5">
    <source>
        <dbReference type="Proteomes" id="UP000006683"/>
    </source>
</evidence>
<dbReference type="STRING" id="550540.Fbal_3066"/>
<dbReference type="AlphaFoldDB" id="E1SUF9"/>
<accession>E1SUF9</accession>
<dbReference type="EMBL" id="CP002209">
    <property type="protein sequence ID" value="ADN77266.1"/>
    <property type="molecule type" value="Genomic_DNA"/>
</dbReference>
<dbReference type="Gene3D" id="2.40.50.100">
    <property type="match status" value="1"/>
</dbReference>
<dbReference type="GO" id="GO:0015562">
    <property type="term" value="F:efflux transmembrane transporter activity"/>
    <property type="evidence" value="ECO:0007669"/>
    <property type="project" value="TreeGrafter"/>
</dbReference>
<dbReference type="GO" id="GO:1990281">
    <property type="term" value="C:efflux pump complex"/>
    <property type="evidence" value="ECO:0007669"/>
    <property type="project" value="TreeGrafter"/>
</dbReference>
<evidence type="ECO:0000256" key="2">
    <source>
        <dbReference type="SAM" id="Coils"/>
    </source>
</evidence>